<evidence type="ECO:0000313" key="2">
    <source>
        <dbReference type="EMBL" id="HIS77839.1"/>
    </source>
</evidence>
<evidence type="ECO:0000313" key="3">
    <source>
        <dbReference type="Proteomes" id="UP000824141"/>
    </source>
</evidence>
<keyword evidence="1" id="KW-0812">Transmembrane</keyword>
<evidence type="ECO:0000256" key="1">
    <source>
        <dbReference type="SAM" id="Phobius"/>
    </source>
</evidence>
<sequence>MKLQGLIKQLFSLPVIRRGIPGIGCLCRRRFLVIPAAVPTEKLFVQHLHRLVSRTAGSFSQSRQPSLLLFFRLAQTFFPLLSEILHLIDDGKLFVLKSVCFSFKKGFSVHAFRTFPLLMLQLALQRGGIFGFSFYQLFYLSQSLILLLYGTGKHRGTLEKIEKNIPQTAAL</sequence>
<dbReference type="EMBL" id="DVJM01000010">
    <property type="protein sequence ID" value="HIS77839.1"/>
    <property type="molecule type" value="Genomic_DNA"/>
</dbReference>
<name>A0A9D1FQ72_9FIRM</name>
<protein>
    <submittedName>
        <fullName evidence="2">Uncharacterized protein</fullName>
    </submittedName>
</protein>
<reference evidence="2" key="1">
    <citation type="submission" date="2020-10" db="EMBL/GenBank/DDBJ databases">
        <authorList>
            <person name="Gilroy R."/>
        </authorList>
    </citation>
    <scope>NUCLEOTIDE SEQUENCE</scope>
    <source>
        <strain evidence="2">6086</strain>
    </source>
</reference>
<reference evidence="2" key="2">
    <citation type="journal article" date="2021" name="PeerJ">
        <title>Extensive microbial diversity within the chicken gut microbiome revealed by metagenomics and culture.</title>
        <authorList>
            <person name="Gilroy R."/>
            <person name="Ravi A."/>
            <person name="Getino M."/>
            <person name="Pursley I."/>
            <person name="Horton D.L."/>
            <person name="Alikhan N.F."/>
            <person name="Baker D."/>
            <person name="Gharbi K."/>
            <person name="Hall N."/>
            <person name="Watson M."/>
            <person name="Adriaenssens E.M."/>
            <person name="Foster-Nyarko E."/>
            <person name="Jarju S."/>
            <person name="Secka A."/>
            <person name="Antonio M."/>
            <person name="Oren A."/>
            <person name="Chaudhuri R.R."/>
            <person name="La Ragione R."/>
            <person name="Hildebrand F."/>
            <person name="Pallen M.J."/>
        </authorList>
    </citation>
    <scope>NUCLEOTIDE SEQUENCE</scope>
    <source>
        <strain evidence="2">6086</strain>
    </source>
</reference>
<keyword evidence="1" id="KW-0472">Membrane</keyword>
<comment type="caution">
    <text evidence="2">The sequence shown here is derived from an EMBL/GenBank/DDBJ whole genome shotgun (WGS) entry which is preliminary data.</text>
</comment>
<accession>A0A9D1FQ72</accession>
<proteinExistence type="predicted"/>
<dbReference type="AlphaFoldDB" id="A0A9D1FQ72"/>
<keyword evidence="1" id="KW-1133">Transmembrane helix</keyword>
<dbReference type="Proteomes" id="UP000824141">
    <property type="component" value="Unassembled WGS sequence"/>
</dbReference>
<organism evidence="2 3">
    <name type="scientific">Candidatus Caccousia stercoris</name>
    <dbReference type="NCBI Taxonomy" id="2840723"/>
    <lineage>
        <taxon>Bacteria</taxon>
        <taxon>Bacillati</taxon>
        <taxon>Bacillota</taxon>
        <taxon>Clostridia</taxon>
        <taxon>Eubacteriales</taxon>
        <taxon>Oscillospiraceae</taxon>
        <taxon>Oscillospiraceae incertae sedis</taxon>
        <taxon>Candidatus Caccousia</taxon>
    </lineage>
</organism>
<gene>
    <name evidence="2" type="ORF">IAD03_00570</name>
</gene>
<feature type="transmembrane region" description="Helical" evidence="1">
    <location>
        <begin position="129"/>
        <end position="150"/>
    </location>
</feature>